<dbReference type="Proteomes" id="UP000663829">
    <property type="component" value="Unassembled WGS sequence"/>
</dbReference>
<reference evidence="1" key="1">
    <citation type="submission" date="2021-02" db="EMBL/GenBank/DDBJ databases">
        <authorList>
            <person name="Nowell W R."/>
        </authorList>
    </citation>
    <scope>NUCLEOTIDE SEQUENCE</scope>
</reference>
<comment type="caution">
    <text evidence="1">The sequence shown here is derived from an EMBL/GenBank/DDBJ whole genome shotgun (WGS) entry which is preliminary data.</text>
</comment>
<protein>
    <submittedName>
        <fullName evidence="1">Uncharacterized protein</fullName>
    </submittedName>
</protein>
<proteinExistence type="predicted"/>
<dbReference type="EMBL" id="CAJNOQ010066326">
    <property type="protein sequence ID" value="CAF1680626.1"/>
    <property type="molecule type" value="Genomic_DNA"/>
</dbReference>
<evidence type="ECO:0000313" key="3">
    <source>
        <dbReference type="Proteomes" id="UP000663829"/>
    </source>
</evidence>
<dbReference type="Proteomes" id="UP000681722">
    <property type="component" value="Unassembled WGS sequence"/>
</dbReference>
<name>A0A816H2Q0_9BILA</name>
<keyword evidence="3" id="KW-1185">Reference proteome</keyword>
<evidence type="ECO:0000313" key="2">
    <source>
        <dbReference type="EMBL" id="CAF4680580.1"/>
    </source>
</evidence>
<accession>A0A816H2Q0</accession>
<dbReference type="EMBL" id="CAJOBC010153959">
    <property type="protein sequence ID" value="CAF4680580.1"/>
    <property type="molecule type" value="Genomic_DNA"/>
</dbReference>
<sequence length="11" mass="1218">MTRRAPMGDPS</sequence>
<evidence type="ECO:0000313" key="1">
    <source>
        <dbReference type="EMBL" id="CAF1680626.1"/>
    </source>
</evidence>
<feature type="non-terminal residue" evidence="1">
    <location>
        <position position="11"/>
    </location>
</feature>
<gene>
    <name evidence="1" type="ORF">GPM918_LOCUS46589</name>
    <name evidence="2" type="ORF">SRO942_LOCUS51058</name>
</gene>
<organism evidence="1 3">
    <name type="scientific">Didymodactylos carnosus</name>
    <dbReference type="NCBI Taxonomy" id="1234261"/>
    <lineage>
        <taxon>Eukaryota</taxon>
        <taxon>Metazoa</taxon>
        <taxon>Spiralia</taxon>
        <taxon>Gnathifera</taxon>
        <taxon>Rotifera</taxon>
        <taxon>Eurotatoria</taxon>
        <taxon>Bdelloidea</taxon>
        <taxon>Philodinida</taxon>
        <taxon>Philodinidae</taxon>
        <taxon>Didymodactylos</taxon>
    </lineage>
</organism>